<name>A0A0E2BC49_9LEPT</name>
<evidence type="ECO:0000313" key="2">
    <source>
        <dbReference type="Proteomes" id="UP000006329"/>
    </source>
</evidence>
<accession>A0A0E2BC49</accession>
<dbReference type="Proteomes" id="UP000006329">
    <property type="component" value="Unassembled WGS sequence"/>
</dbReference>
<dbReference type="AlphaFoldDB" id="A0A0E2BC49"/>
<evidence type="ECO:0000313" key="1">
    <source>
        <dbReference type="EMBL" id="EKO32484.1"/>
    </source>
</evidence>
<protein>
    <submittedName>
        <fullName evidence="1">Uncharacterized protein</fullName>
    </submittedName>
</protein>
<reference evidence="1" key="1">
    <citation type="submission" date="2012-10" db="EMBL/GenBank/DDBJ databases">
        <authorList>
            <person name="Harkins D.M."/>
            <person name="Durkin A.S."/>
            <person name="Brinkac L.M."/>
            <person name="Haft D.H."/>
            <person name="Selengut J.D."/>
            <person name="Sanka R."/>
            <person name="DePew J."/>
            <person name="Purushe J."/>
            <person name="Matthias M.A."/>
            <person name="Vinetz J.M."/>
            <person name="Sutton G.G."/>
            <person name="Nierman W.C."/>
            <person name="Fouts D.E."/>
        </authorList>
    </citation>
    <scope>NUCLEOTIDE SEQUENCE [LARGE SCALE GENOMIC DNA]</scope>
    <source>
        <strain evidence="1">MOR084</strain>
    </source>
</reference>
<comment type="caution">
    <text evidence="1">The sequence shown here is derived from an EMBL/GenBank/DDBJ whole genome shotgun (WGS) entry which is preliminary data.</text>
</comment>
<sequence>MLYRLFHFARKRGGNQGYLRIPDFQEMYLQCGIEHFYLPGGLTHST</sequence>
<gene>
    <name evidence="1" type="ORF">LEP1GSC179_1709</name>
</gene>
<organism evidence="1 2">
    <name type="scientific">Leptospira santarosai str. MOR084</name>
    <dbReference type="NCBI Taxonomy" id="1049984"/>
    <lineage>
        <taxon>Bacteria</taxon>
        <taxon>Pseudomonadati</taxon>
        <taxon>Spirochaetota</taxon>
        <taxon>Spirochaetia</taxon>
        <taxon>Leptospirales</taxon>
        <taxon>Leptospiraceae</taxon>
        <taxon>Leptospira</taxon>
    </lineage>
</organism>
<dbReference type="EMBL" id="AHON02000068">
    <property type="protein sequence ID" value="EKO32484.1"/>
    <property type="molecule type" value="Genomic_DNA"/>
</dbReference>
<proteinExistence type="predicted"/>
<keyword evidence="2" id="KW-1185">Reference proteome</keyword>